<proteinExistence type="predicted"/>
<dbReference type="CDD" id="cd02440">
    <property type="entry name" value="AdoMet_MTases"/>
    <property type="match status" value="1"/>
</dbReference>
<name>A0A4R1HFJ0_9GAMM</name>
<dbReference type="OrthoDB" id="9815644at2"/>
<dbReference type="Proteomes" id="UP000295707">
    <property type="component" value="Unassembled WGS sequence"/>
</dbReference>
<dbReference type="EMBL" id="SMFX01000001">
    <property type="protein sequence ID" value="TCK19463.1"/>
    <property type="molecule type" value="Genomic_DNA"/>
</dbReference>
<dbReference type="AlphaFoldDB" id="A0A4R1HFJ0"/>
<dbReference type="GO" id="GO:0032259">
    <property type="term" value="P:methylation"/>
    <property type="evidence" value="ECO:0007669"/>
    <property type="project" value="UniProtKB-KW"/>
</dbReference>
<keyword evidence="3" id="KW-1185">Reference proteome</keyword>
<reference evidence="2 3" key="1">
    <citation type="submission" date="2019-03" db="EMBL/GenBank/DDBJ databases">
        <title>Genomic Encyclopedia of Type Strains, Phase IV (KMG-IV): sequencing the most valuable type-strain genomes for metagenomic binning, comparative biology and taxonomic classification.</title>
        <authorList>
            <person name="Goeker M."/>
        </authorList>
    </citation>
    <scope>NUCLEOTIDE SEQUENCE [LARGE SCALE GENOMIC DNA]</scope>
    <source>
        <strain evidence="2 3">DSM 19610</strain>
    </source>
</reference>
<dbReference type="PANTHER" id="PTHR43861:SF1">
    <property type="entry name" value="TRANS-ACONITATE 2-METHYLTRANSFERASE"/>
    <property type="match status" value="1"/>
</dbReference>
<gene>
    <name evidence="2" type="ORF">DFR30_2774</name>
</gene>
<keyword evidence="2" id="KW-0489">Methyltransferase</keyword>
<dbReference type="Pfam" id="PF13847">
    <property type="entry name" value="Methyltransf_31"/>
    <property type="match status" value="1"/>
</dbReference>
<accession>A0A4R1HFJ0</accession>
<dbReference type="PANTHER" id="PTHR43861">
    <property type="entry name" value="TRANS-ACONITATE 2-METHYLTRANSFERASE-RELATED"/>
    <property type="match status" value="1"/>
</dbReference>
<dbReference type="Gene3D" id="3.40.50.150">
    <property type="entry name" value="Vaccinia Virus protein VP39"/>
    <property type="match status" value="1"/>
</dbReference>
<dbReference type="RefSeq" id="WP_132974155.1">
    <property type="nucleotide sequence ID" value="NZ_SMFX01000001.1"/>
</dbReference>
<organism evidence="2 3">
    <name type="scientific">Thiogranum longum</name>
    <dbReference type="NCBI Taxonomy" id="1537524"/>
    <lineage>
        <taxon>Bacteria</taxon>
        <taxon>Pseudomonadati</taxon>
        <taxon>Pseudomonadota</taxon>
        <taxon>Gammaproteobacteria</taxon>
        <taxon>Chromatiales</taxon>
        <taxon>Ectothiorhodospiraceae</taxon>
        <taxon>Thiogranum</taxon>
    </lineage>
</organism>
<feature type="domain" description="Methyltransferase" evidence="1">
    <location>
        <begin position="60"/>
        <end position="164"/>
    </location>
</feature>
<dbReference type="InterPro" id="IPR029063">
    <property type="entry name" value="SAM-dependent_MTases_sf"/>
</dbReference>
<evidence type="ECO:0000259" key="1">
    <source>
        <dbReference type="Pfam" id="PF13847"/>
    </source>
</evidence>
<evidence type="ECO:0000313" key="3">
    <source>
        <dbReference type="Proteomes" id="UP000295707"/>
    </source>
</evidence>
<keyword evidence="2" id="KW-0808">Transferase</keyword>
<dbReference type="SUPFAM" id="SSF53335">
    <property type="entry name" value="S-adenosyl-L-methionine-dependent methyltransferases"/>
    <property type="match status" value="1"/>
</dbReference>
<protein>
    <submittedName>
        <fullName evidence="2">Methyltransferase family protein</fullName>
    </submittedName>
</protein>
<dbReference type="InterPro" id="IPR025714">
    <property type="entry name" value="Methyltranfer_dom"/>
</dbReference>
<sequence length="287" mass="32945">MGNQFSFAEKCFSLCCNRNTQGWNAAASNNIPQQETQTNKMKEWESYWERFDLLIPNFRDKIVVDYGCGFGYDSLYALENGAKHVYCLEISENRLTSSQKLHSSHGYENATYIDNTDIKDLINKIPAQSVDIIFSRDVMEHVPSPIDVLHSMYSITNPGGEIYIGFSPFYKSPYGPHFGSKCKIPWIHLIFSESTILSVFKNLYGLSGSVETYQDIEGSGVNKLSYFEYKSMIDSIPWETEIQQINRFPNKPILMSTLEIFVSLIPFKSLKEIFIVNSYIKFKIPET</sequence>
<dbReference type="GO" id="GO:0008168">
    <property type="term" value="F:methyltransferase activity"/>
    <property type="evidence" value="ECO:0007669"/>
    <property type="project" value="UniProtKB-KW"/>
</dbReference>
<evidence type="ECO:0000313" key="2">
    <source>
        <dbReference type="EMBL" id="TCK19463.1"/>
    </source>
</evidence>
<comment type="caution">
    <text evidence="2">The sequence shown here is derived from an EMBL/GenBank/DDBJ whole genome shotgun (WGS) entry which is preliminary data.</text>
</comment>